<accession>A0A2V3IM68</accession>
<protein>
    <recommendedName>
        <fullName evidence="6">TM7S3/TM198-like domain-containing protein</fullName>
    </recommendedName>
</protein>
<keyword evidence="2 5" id="KW-0812">Transmembrane</keyword>
<dbReference type="InterPro" id="IPR025256">
    <property type="entry name" value="TM7S3/TM198-like_dom"/>
</dbReference>
<evidence type="ECO:0000259" key="6">
    <source>
        <dbReference type="Pfam" id="PF13886"/>
    </source>
</evidence>
<evidence type="ECO:0000256" key="1">
    <source>
        <dbReference type="ARBA" id="ARBA00004141"/>
    </source>
</evidence>
<dbReference type="Proteomes" id="UP000247409">
    <property type="component" value="Unassembled WGS sequence"/>
</dbReference>
<feature type="transmembrane region" description="Helical" evidence="5">
    <location>
        <begin position="95"/>
        <end position="127"/>
    </location>
</feature>
<evidence type="ECO:0000313" key="7">
    <source>
        <dbReference type="EMBL" id="PXF43168.1"/>
    </source>
</evidence>
<comment type="caution">
    <text evidence="7">The sequence shown here is derived from an EMBL/GenBank/DDBJ whole genome shotgun (WGS) entry which is preliminary data.</text>
</comment>
<sequence length="215" mass="22831">MAVIDPLADPYAPSAGHMLYIPAGLLMLFFGGFLVKPSLCVISCVIVSRFVYALITSVSSDPILAVAAVAIAAVITFMLVLEICEQGPDFATGAVLGVCIALTFYPAPMLSLIMAVVVLSAAFGLVFSLVPKEVGIFISSYGGAYMIFFGMELIDSDVFDGSSVIPEFVKSDNIDMWFSVLSFMVVGLLGCCVQLILVSGQAQPAYSRSHYIEIP</sequence>
<evidence type="ECO:0000256" key="2">
    <source>
        <dbReference type="ARBA" id="ARBA00022692"/>
    </source>
</evidence>
<feature type="domain" description="TM7S3/TM198-like" evidence="6">
    <location>
        <begin position="19"/>
        <end position="194"/>
    </location>
</feature>
<evidence type="ECO:0000256" key="3">
    <source>
        <dbReference type="ARBA" id="ARBA00022989"/>
    </source>
</evidence>
<keyword evidence="4 5" id="KW-0472">Membrane</keyword>
<evidence type="ECO:0000313" key="8">
    <source>
        <dbReference type="Proteomes" id="UP000247409"/>
    </source>
</evidence>
<dbReference type="EMBL" id="NBIV01000135">
    <property type="protein sequence ID" value="PXF43168.1"/>
    <property type="molecule type" value="Genomic_DNA"/>
</dbReference>
<evidence type="ECO:0000256" key="4">
    <source>
        <dbReference type="ARBA" id="ARBA00023136"/>
    </source>
</evidence>
<feature type="transmembrane region" description="Helical" evidence="5">
    <location>
        <begin position="63"/>
        <end position="83"/>
    </location>
</feature>
<comment type="subcellular location">
    <subcellularLocation>
        <location evidence="1">Membrane</location>
        <topology evidence="1">Multi-pass membrane protein</topology>
    </subcellularLocation>
</comment>
<feature type="transmembrane region" description="Helical" evidence="5">
    <location>
        <begin position="20"/>
        <end position="51"/>
    </location>
</feature>
<feature type="transmembrane region" description="Helical" evidence="5">
    <location>
        <begin position="174"/>
        <end position="198"/>
    </location>
</feature>
<dbReference type="Pfam" id="PF13886">
    <property type="entry name" value="TM7S3_TM198"/>
    <property type="match status" value="1"/>
</dbReference>
<keyword evidence="3 5" id="KW-1133">Transmembrane helix</keyword>
<dbReference type="AlphaFoldDB" id="A0A2V3IM68"/>
<dbReference type="OrthoDB" id="4558at2759"/>
<name>A0A2V3IM68_9FLOR</name>
<reference evidence="7 8" key="1">
    <citation type="journal article" date="2018" name="Mol. Biol. Evol.">
        <title>Analysis of the draft genome of the red seaweed Gracilariopsis chorda provides insights into genome size evolution in Rhodophyta.</title>
        <authorList>
            <person name="Lee J."/>
            <person name="Yang E.C."/>
            <person name="Graf L."/>
            <person name="Yang J.H."/>
            <person name="Qiu H."/>
            <person name="Zel Zion U."/>
            <person name="Chan C.X."/>
            <person name="Stephens T.G."/>
            <person name="Weber A.P.M."/>
            <person name="Boo G.H."/>
            <person name="Boo S.M."/>
            <person name="Kim K.M."/>
            <person name="Shin Y."/>
            <person name="Jung M."/>
            <person name="Lee S.J."/>
            <person name="Yim H.S."/>
            <person name="Lee J.H."/>
            <person name="Bhattacharya D."/>
            <person name="Yoon H.S."/>
        </authorList>
    </citation>
    <scope>NUCLEOTIDE SEQUENCE [LARGE SCALE GENOMIC DNA]</scope>
    <source>
        <strain evidence="7 8">SKKU-2015</strain>
        <tissue evidence="7">Whole body</tissue>
    </source>
</reference>
<dbReference type="GO" id="GO:0016020">
    <property type="term" value="C:membrane"/>
    <property type="evidence" value="ECO:0007669"/>
    <property type="project" value="UniProtKB-SubCell"/>
</dbReference>
<organism evidence="7 8">
    <name type="scientific">Gracilariopsis chorda</name>
    <dbReference type="NCBI Taxonomy" id="448386"/>
    <lineage>
        <taxon>Eukaryota</taxon>
        <taxon>Rhodophyta</taxon>
        <taxon>Florideophyceae</taxon>
        <taxon>Rhodymeniophycidae</taxon>
        <taxon>Gracilariales</taxon>
        <taxon>Gracilariaceae</taxon>
        <taxon>Gracilariopsis</taxon>
    </lineage>
</organism>
<proteinExistence type="predicted"/>
<keyword evidence="8" id="KW-1185">Reference proteome</keyword>
<gene>
    <name evidence="7" type="ORF">BWQ96_07112</name>
</gene>
<evidence type="ECO:0000256" key="5">
    <source>
        <dbReference type="SAM" id="Phobius"/>
    </source>
</evidence>
<feature type="transmembrane region" description="Helical" evidence="5">
    <location>
        <begin position="134"/>
        <end position="154"/>
    </location>
</feature>